<accession>A0A2N2E8S8</accession>
<protein>
    <recommendedName>
        <fullName evidence="7">Thioredoxin domain-containing protein</fullName>
    </recommendedName>
</protein>
<dbReference type="PROSITE" id="PS51352">
    <property type="entry name" value="THIOREDOXIN_2"/>
    <property type="match status" value="1"/>
</dbReference>
<keyword evidence="6" id="KW-0812">Transmembrane</keyword>
<organism evidence="8 9">
    <name type="scientific">Candidatus Falkowbacteria bacterium HGW-Falkowbacteria-1</name>
    <dbReference type="NCBI Taxonomy" id="2013768"/>
    <lineage>
        <taxon>Bacteria</taxon>
        <taxon>Candidatus Falkowiibacteriota</taxon>
    </lineage>
</organism>
<gene>
    <name evidence="8" type="ORF">CVU82_03520</name>
</gene>
<keyword evidence="3" id="KW-0560">Oxidoreductase</keyword>
<dbReference type="Proteomes" id="UP000233517">
    <property type="component" value="Unassembled WGS sequence"/>
</dbReference>
<dbReference type="Pfam" id="PF13462">
    <property type="entry name" value="Thioredoxin_4"/>
    <property type="match status" value="1"/>
</dbReference>
<dbReference type="InterPro" id="IPR012336">
    <property type="entry name" value="Thioredoxin-like_fold"/>
</dbReference>
<dbReference type="SUPFAM" id="SSF52833">
    <property type="entry name" value="Thioredoxin-like"/>
    <property type="match status" value="1"/>
</dbReference>
<proteinExistence type="inferred from homology"/>
<dbReference type="PANTHER" id="PTHR13887:SF14">
    <property type="entry name" value="DISULFIDE BOND FORMATION PROTEIN D"/>
    <property type="match status" value="1"/>
</dbReference>
<dbReference type="Gene3D" id="3.40.30.10">
    <property type="entry name" value="Glutaredoxin"/>
    <property type="match status" value="1"/>
</dbReference>
<keyword evidence="2" id="KW-0732">Signal</keyword>
<evidence type="ECO:0000256" key="3">
    <source>
        <dbReference type="ARBA" id="ARBA00023002"/>
    </source>
</evidence>
<sequence>MNLDERIEYLREKGQTRKRESHWYKKWWGMLLVAVLYFLAIFSVAFVFFIFQIIFSPTFREQYLFLNQPSSTNKQIEDPEIVAMKLKIVEGENSPQIGNPDAEITIVIFSDFACRYCKQASDVIASLSVKYGKDIRIVSREFAVVSDESVTLATAALCANDQNKYWPMYYKLFELQGQFTLDDLASVARLAGISDLKSFSDCLNSDKYYNYVIQSIADGQFLEIKGTPAWFINGEKVQEGFVSFEFFSKFLDKFLVE</sequence>
<reference evidence="8 9" key="1">
    <citation type="journal article" date="2017" name="ISME J.">
        <title>Potential for microbial H2 and metal transformations associated with novel bacteria and archaea in deep terrestrial subsurface sediments.</title>
        <authorList>
            <person name="Hernsdorf A.W."/>
            <person name="Amano Y."/>
            <person name="Miyakawa K."/>
            <person name="Ise K."/>
            <person name="Suzuki Y."/>
            <person name="Anantharaman K."/>
            <person name="Probst A."/>
            <person name="Burstein D."/>
            <person name="Thomas B.C."/>
            <person name="Banfield J.F."/>
        </authorList>
    </citation>
    <scope>NUCLEOTIDE SEQUENCE [LARGE SCALE GENOMIC DNA]</scope>
    <source>
        <strain evidence="8">HGW-Falkowbacteria-1</strain>
    </source>
</reference>
<evidence type="ECO:0000256" key="6">
    <source>
        <dbReference type="SAM" id="Phobius"/>
    </source>
</evidence>
<evidence type="ECO:0000256" key="5">
    <source>
        <dbReference type="ARBA" id="ARBA00023284"/>
    </source>
</evidence>
<feature type="transmembrane region" description="Helical" evidence="6">
    <location>
        <begin position="27"/>
        <end position="55"/>
    </location>
</feature>
<evidence type="ECO:0000259" key="7">
    <source>
        <dbReference type="PROSITE" id="PS51352"/>
    </source>
</evidence>
<keyword evidence="5" id="KW-0676">Redox-active center</keyword>
<evidence type="ECO:0000256" key="1">
    <source>
        <dbReference type="ARBA" id="ARBA00005791"/>
    </source>
</evidence>
<evidence type="ECO:0000256" key="2">
    <source>
        <dbReference type="ARBA" id="ARBA00022729"/>
    </source>
</evidence>
<evidence type="ECO:0000313" key="8">
    <source>
        <dbReference type="EMBL" id="PKM91099.1"/>
    </source>
</evidence>
<evidence type="ECO:0000313" key="9">
    <source>
        <dbReference type="Proteomes" id="UP000233517"/>
    </source>
</evidence>
<keyword evidence="6" id="KW-1133">Transmembrane helix</keyword>
<dbReference type="PANTHER" id="PTHR13887">
    <property type="entry name" value="GLUTATHIONE S-TRANSFERASE KAPPA"/>
    <property type="match status" value="1"/>
</dbReference>
<name>A0A2N2E8S8_9BACT</name>
<evidence type="ECO:0000256" key="4">
    <source>
        <dbReference type="ARBA" id="ARBA00023157"/>
    </source>
</evidence>
<comment type="caution">
    <text evidence="8">The sequence shown here is derived from an EMBL/GenBank/DDBJ whole genome shotgun (WGS) entry which is preliminary data.</text>
</comment>
<dbReference type="GO" id="GO:0016491">
    <property type="term" value="F:oxidoreductase activity"/>
    <property type="evidence" value="ECO:0007669"/>
    <property type="project" value="UniProtKB-KW"/>
</dbReference>
<keyword evidence="6" id="KW-0472">Membrane</keyword>
<dbReference type="AlphaFoldDB" id="A0A2N2E8S8"/>
<comment type="similarity">
    <text evidence="1">Belongs to the thioredoxin family. DsbA subfamily.</text>
</comment>
<dbReference type="InterPro" id="IPR036249">
    <property type="entry name" value="Thioredoxin-like_sf"/>
</dbReference>
<feature type="domain" description="Thioredoxin" evidence="7">
    <location>
        <begin position="75"/>
        <end position="256"/>
    </location>
</feature>
<dbReference type="EMBL" id="PHAI01000003">
    <property type="protein sequence ID" value="PKM91099.1"/>
    <property type="molecule type" value="Genomic_DNA"/>
</dbReference>
<dbReference type="InterPro" id="IPR013766">
    <property type="entry name" value="Thioredoxin_domain"/>
</dbReference>
<keyword evidence="4" id="KW-1015">Disulfide bond</keyword>